<dbReference type="Gene3D" id="3.40.50.1000">
    <property type="entry name" value="HAD superfamily/HAD-like"/>
    <property type="match status" value="1"/>
</dbReference>
<accession>A0A1W7CUL2</accession>
<dbReference type="OrthoDB" id="9797415at2"/>
<gene>
    <name evidence="1" type="ORF">CAG99_06150</name>
</gene>
<dbReference type="InterPro" id="IPR006439">
    <property type="entry name" value="HAD-SF_hydro_IA"/>
</dbReference>
<protein>
    <submittedName>
        <fullName evidence="1">Hydrolase</fullName>
    </submittedName>
</protein>
<dbReference type="KEGG" id="smao:CAG99_06150"/>
<dbReference type="Proteomes" id="UP000194218">
    <property type="component" value="Chromosome"/>
</dbReference>
<sequence length="205" mass="21803">MTVQEFDALLCDLDGVLRLWDAEEMRAIDRATGLPDGSLAAAAFHPPLLDAAVTGRITDEQWRERVAAGLAGAHGSRDAARDAVRQWSVLTGRVDAEVVALLRWVRRTVPVVLVSNATTRLEADLAALGLDRAFDAVVNTSRIGFAKPDPRVLHAAAGRVGADPARCLFVDDTAGHVEAARAAGLRAHHYRTADGLRAALGHPPG</sequence>
<keyword evidence="1" id="KW-0378">Hydrolase</keyword>
<dbReference type="RefSeq" id="WP_086157999.1">
    <property type="nucleotide sequence ID" value="NZ_CP021121.1"/>
</dbReference>
<dbReference type="PRINTS" id="PR00413">
    <property type="entry name" value="HADHALOGNASE"/>
</dbReference>
<dbReference type="GO" id="GO:0016787">
    <property type="term" value="F:hydrolase activity"/>
    <property type="evidence" value="ECO:0007669"/>
    <property type="project" value="UniProtKB-KW"/>
</dbReference>
<dbReference type="Pfam" id="PF00702">
    <property type="entry name" value="Hydrolase"/>
    <property type="match status" value="1"/>
</dbReference>
<reference evidence="1 2" key="1">
    <citation type="submission" date="2017-05" db="EMBL/GenBank/DDBJ databases">
        <title>Complete genome sequence of Streptomyces sp. SCSIO 03032 revealed the diverse biosynthetic pathways for its bioactive secondary metabolites.</title>
        <authorList>
            <person name="Ma L."/>
            <person name="Zhu Y."/>
            <person name="Zhang W."/>
            <person name="Zhang G."/>
            <person name="Tian X."/>
            <person name="Zhang S."/>
            <person name="Zhang C."/>
        </authorList>
    </citation>
    <scope>NUCLEOTIDE SEQUENCE [LARGE SCALE GENOMIC DNA]</scope>
    <source>
        <strain evidence="1 2">SCSIO 03032</strain>
    </source>
</reference>
<dbReference type="PANTHER" id="PTHR43611:SF3">
    <property type="entry name" value="FLAVIN MONONUCLEOTIDE HYDROLASE 1, CHLOROPLATIC"/>
    <property type="match status" value="1"/>
</dbReference>
<dbReference type="SUPFAM" id="SSF56784">
    <property type="entry name" value="HAD-like"/>
    <property type="match status" value="1"/>
</dbReference>
<name>A0A1W7CUL2_9ACTN</name>
<organism evidence="1 2">
    <name type="scientific">Streptomyces marincola</name>
    <dbReference type="NCBI Taxonomy" id="2878388"/>
    <lineage>
        <taxon>Bacteria</taxon>
        <taxon>Bacillati</taxon>
        <taxon>Actinomycetota</taxon>
        <taxon>Actinomycetes</taxon>
        <taxon>Kitasatosporales</taxon>
        <taxon>Streptomycetaceae</taxon>
        <taxon>Streptomyces</taxon>
    </lineage>
</organism>
<proteinExistence type="predicted"/>
<dbReference type="AlphaFoldDB" id="A0A1W7CUL2"/>
<dbReference type="PANTHER" id="PTHR43611">
    <property type="entry name" value="ALPHA-D-GLUCOSE 1-PHOSPHATE PHOSPHATASE"/>
    <property type="match status" value="1"/>
</dbReference>
<evidence type="ECO:0000313" key="1">
    <source>
        <dbReference type="EMBL" id="ARQ68491.1"/>
    </source>
</evidence>
<dbReference type="NCBIfam" id="TIGR01509">
    <property type="entry name" value="HAD-SF-IA-v3"/>
    <property type="match status" value="1"/>
</dbReference>
<dbReference type="InterPro" id="IPR023214">
    <property type="entry name" value="HAD_sf"/>
</dbReference>
<dbReference type="InterPro" id="IPR036412">
    <property type="entry name" value="HAD-like_sf"/>
</dbReference>
<evidence type="ECO:0000313" key="2">
    <source>
        <dbReference type="Proteomes" id="UP000194218"/>
    </source>
</evidence>
<dbReference type="EMBL" id="CP021121">
    <property type="protein sequence ID" value="ARQ68491.1"/>
    <property type="molecule type" value="Genomic_DNA"/>
</dbReference>
<dbReference type="NCBIfam" id="TIGR01549">
    <property type="entry name" value="HAD-SF-IA-v1"/>
    <property type="match status" value="1"/>
</dbReference>
<keyword evidence="2" id="KW-1185">Reference proteome</keyword>